<protein>
    <submittedName>
        <fullName evidence="1">Uncharacterized protein</fullName>
    </submittedName>
</protein>
<accession>A0A7S8CB45</accession>
<gene>
    <name evidence="1" type="ORF">G8O30_06305</name>
</gene>
<dbReference type="KEGG" id="mcui:G8O30_06305"/>
<dbReference type="AlphaFoldDB" id="A0A7S8CB45"/>
<name>A0A7S8CB45_9BACI</name>
<organism evidence="1 2">
    <name type="scientific">Mangrovibacillus cuniculi</name>
    <dbReference type="NCBI Taxonomy" id="2593652"/>
    <lineage>
        <taxon>Bacteria</taxon>
        <taxon>Bacillati</taxon>
        <taxon>Bacillota</taxon>
        <taxon>Bacilli</taxon>
        <taxon>Bacillales</taxon>
        <taxon>Bacillaceae</taxon>
        <taxon>Mangrovibacillus</taxon>
    </lineage>
</organism>
<dbReference type="EMBL" id="CP049742">
    <property type="protein sequence ID" value="QPC46601.1"/>
    <property type="molecule type" value="Genomic_DNA"/>
</dbReference>
<dbReference type="RefSeq" id="WP_239674130.1">
    <property type="nucleotide sequence ID" value="NZ_CP049742.1"/>
</dbReference>
<keyword evidence="2" id="KW-1185">Reference proteome</keyword>
<sequence>MKNIDELFDLLWKQRDNSKYSRERWIEMELKDEWTHPRLRLSLEKRYKLSMERIQQNTDLMENEKQELTKEYTKIYESLSKP</sequence>
<dbReference type="Proteomes" id="UP000593626">
    <property type="component" value="Chromosome"/>
</dbReference>
<evidence type="ECO:0000313" key="2">
    <source>
        <dbReference type="Proteomes" id="UP000593626"/>
    </source>
</evidence>
<reference evidence="1 2" key="1">
    <citation type="submission" date="2019-07" db="EMBL/GenBank/DDBJ databases">
        <title>Genome sequence of 2 isolates from Red Sea Mangroves.</title>
        <authorList>
            <person name="Sefrji F."/>
            <person name="Michoud G."/>
            <person name="Merlino G."/>
            <person name="Daffonchio D."/>
        </authorList>
    </citation>
    <scope>NUCLEOTIDE SEQUENCE [LARGE SCALE GENOMIC DNA]</scope>
    <source>
        <strain evidence="1 2">R1DC41</strain>
    </source>
</reference>
<proteinExistence type="predicted"/>
<evidence type="ECO:0000313" key="1">
    <source>
        <dbReference type="EMBL" id="QPC46601.1"/>
    </source>
</evidence>